<name>A0A0S4J5C3_BODSA</name>
<accession>A0A0S4J5C3</accession>
<gene>
    <name evidence="1" type="ORF">BSAL_80985</name>
</gene>
<dbReference type="AlphaFoldDB" id="A0A0S4J5C3"/>
<organism evidence="1 2">
    <name type="scientific">Bodo saltans</name>
    <name type="common">Flagellated protozoan</name>
    <dbReference type="NCBI Taxonomy" id="75058"/>
    <lineage>
        <taxon>Eukaryota</taxon>
        <taxon>Discoba</taxon>
        <taxon>Euglenozoa</taxon>
        <taxon>Kinetoplastea</taxon>
        <taxon>Metakinetoplastina</taxon>
        <taxon>Eubodonida</taxon>
        <taxon>Bodonidae</taxon>
        <taxon>Bodo</taxon>
    </lineage>
</organism>
<evidence type="ECO:0000313" key="1">
    <source>
        <dbReference type="EMBL" id="CUG54640.1"/>
    </source>
</evidence>
<dbReference type="VEuPathDB" id="TriTrypDB:BSAL_80985"/>
<proteinExistence type="predicted"/>
<protein>
    <submittedName>
        <fullName evidence="1">Uncharacterized protein</fullName>
    </submittedName>
</protein>
<keyword evidence="2" id="KW-1185">Reference proteome</keyword>
<dbReference type="Proteomes" id="UP000051952">
    <property type="component" value="Unassembled WGS sequence"/>
</dbReference>
<sequence length="509" mass="56273">MTDLLPSPELCWADATIIANFEAATLPLLYAPEEDCKQYFQAMKRKNPRKGLGLEAVYALCLQARAAKDSGSYLEALRFLRDGADRRLQLFHGGDYQVVAAYEHCVWCAIHLGVLELSSTKSSGACAASSLFSFGLDVLRSCRGAVNGSILSPFVTITLEFVLHYNWTSYFMHRSKWHAAAHHAQITLQRWRKLTLVDGNPAVEPFGKLLTVRRLIAEEKVGENLLRTRKELVGLHVNKTVSQGSSEVGEDAAAYGSTASTAVPGEERDVISMDHQGDSLEEHDAPTNAPTMLTLTVTSNGEERELTVCLSATRPQNAWEGSIESLVNFLAVYCDCSCDVSMKDYTKALDTLVPVPVGNPLWEKAVEGLRGIANAKRNAAVAMADNIHPMPASMTRSDGLQIQRIMKKYMLSEKSRKQRQRLEQARRQHLMEEGADEDLPPEELEAKWRIAPSQQELSGLLVEESKHSASIAAFTSMFPLLQRRVAAKDALRVLEETSMEIVSPAEAAR</sequence>
<dbReference type="EMBL" id="CYKH01000867">
    <property type="protein sequence ID" value="CUG54640.1"/>
    <property type="molecule type" value="Genomic_DNA"/>
</dbReference>
<evidence type="ECO:0000313" key="2">
    <source>
        <dbReference type="Proteomes" id="UP000051952"/>
    </source>
</evidence>
<reference evidence="2" key="1">
    <citation type="submission" date="2015-09" db="EMBL/GenBank/DDBJ databases">
        <authorList>
            <consortium name="Pathogen Informatics"/>
        </authorList>
    </citation>
    <scope>NUCLEOTIDE SEQUENCE [LARGE SCALE GENOMIC DNA]</scope>
    <source>
        <strain evidence="2">Lake Konstanz</strain>
    </source>
</reference>